<evidence type="ECO:0000256" key="5">
    <source>
        <dbReference type="ARBA" id="ARBA00022786"/>
    </source>
</evidence>
<evidence type="ECO:0000256" key="1">
    <source>
        <dbReference type="ARBA" id="ARBA00001947"/>
    </source>
</evidence>
<evidence type="ECO:0000256" key="2">
    <source>
        <dbReference type="ARBA" id="ARBA00010981"/>
    </source>
</evidence>
<dbReference type="InterPro" id="IPR000555">
    <property type="entry name" value="JAMM/MPN+_dom"/>
</dbReference>
<evidence type="ECO:0000313" key="11">
    <source>
        <dbReference type="Proteomes" id="UP000095280"/>
    </source>
</evidence>
<sequence>LECKTALSEAERIKRLLLDQFAAEHAKAKAEAEAAEAARANAVAAKQAEEILPPVEPERAAAAVQRCRCVLVDHSTAQPDFGLSDSSWGSHSGVGSLRTLVLPAQLGLRFLRLADSNTAANKETCGILCGSVRDGALAVTDLVLPKQSGTSDSCTTSGEEEIFGVLDRFDLVTLGWVHTHPTQTAFLSSIDLHTHLSYQLMLPEAVAVVCAPKFGDTATFTLTQHGLDYLSRCSGKGFHPHQEHPPCLSGPSTPLMRPRAILSLSKTLNRPPALADELASLHQQLRQERLFVCCEKDLIRQLFDQLSDASRRILHEGFRLHLQQRLLTREAATASAATGCVDLARFAAALDAELRYRDAYSLLTCHEHKYADLLRLLRTSPDLLAHVLLTVERRPLADTDCTNDPPGSGGCLPRLLQCVFACLFGHCLAESSEEACYQTLMRLMEIQVGAQSCRWTIPSSCCLARTATFVRLLRLSLDAGAGGFLVQTLRRPIHTLLAEFNDVFLDLDLNKAV</sequence>
<feature type="domain" description="MPN" evidence="10">
    <location>
        <begin position="100"/>
        <end position="228"/>
    </location>
</feature>
<evidence type="ECO:0000256" key="8">
    <source>
        <dbReference type="ARBA" id="ARBA00023049"/>
    </source>
</evidence>
<keyword evidence="6" id="KW-0378">Hydrolase</keyword>
<evidence type="ECO:0000256" key="7">
    <source>
        <dbReference type="ARBA" id="ARBA00022833"/>
    </source>
</evidence>
<organism evidence="11 12">
    <name type="scientific">Macrostomum lignano</name>
    <dbReference type="NCBI Taxonomy" id="282301"/>
    <lineage>
        <taxon>Eukaryota</taxon>
        <taxon>Metazoa</taxon>
        <taxon>Spiralia</taxon>
        <taxon>Lophotrochozoa</taxon>
        <taxon>Platyhelminthes</taxon>
        <taxon>Rhabditophora</taxon>
        <taxon>Macrostomorpha</taxon>
        <taxon>Macrostomida</taxon>
        <taxon>Macrostomidae</taxon>
        <taxon>Macrostomum</taxon>
    </lineage>
</organism>
<dbReference type="GO" id="GO:0070536">
    <property type="term" value="P:protein K63-linked deubiquitination"/>
    <property type="evidence" value="ECO:0007669"/>
    <property type="project" value="InterPro"/>
</dbReference>
<keyword evidence="5" id="KW-0833">Ubl conjugation pathway</keyword>
<dbReference type="SUPFAM" id="SSF102712">
    <property type="entry name" value="JAB1/MPN domain"/>
    <property type="match status" value="1"/>
</dbReference>
<dbReference type="GO" id="GO:0046872">
    <property type="term" value="F:metal ion binding"/>
    <property type="evidence" value="ECO:0007669"/>
    <property type="project" value="UniProtKB-KW"/>
</dbReference>
<dbReference type="GO" id="GO:0006508">
    <property type="term" value="P:proteolysis"/>
    <property type="evidence" value="ECO:0007669"/>
    <property type="project" value="UniProtKB-KW"/>
</dbReference>
<evidence type="ECO:0000256" key="4">
    <source>
        <dbReference type="ARBA" id="ARBA00022723"/>
    </source>
</evidence>
<evidence type="ECO:0000259" key="10">
    <source>
        <dbReference type="PROSITE" id="PS50249"/>
    </source>
</evidence>
<dbReference type="PROSITE" id="PS50249">
    <property type="entry name" value="MPN"/>
    <property type="match status" value="1"/>
</dbReference>
<keyword evidence="4" id="KW-0479">Metal-binding</keyword>
<dbReference type="GO" id="GO:0140492">
    <property type="term" value="F:metal-dependent deubiquitinase activity"/>
    <property type="evidence" value="ECO:0007669"/>
    <property type="project" value="InterPro"/>
</dbReference>
<accession>A0A1I8IYU6</accession>
<dbReference type="Proteomes" id="UP000095280">
    <property type="component" value="Unplaced"/>
</dbReference>
<comment type="cofactor">
    <cofactor evidence="1">
        <name>Zn(2+)</name>
        <dbReference type="ChEBI" id="CHEBI:29105"/>
    </cofactor>
</comment>
<dbReference type="PANTHER" id="PTHR12947:SF13">
    <property type="entry name" value="FI19924P1"/>
    <property type="match status" value="1"/>
</dbReference>
<keyword evidence="11" id="KW-1185">Reference proteome</keyword>
<dbReference type="GO" id="GO:0005768">
    <property type="term" value="C:endosome"/>
    <property type="evidence" value="ECO:0007669"/>
    <property type="project" value="TreeGrafter"/>
</dbReference>
<keyword evidence="8" id="KW-0482">Metalloprotease</keyword>
<dbReference type="PANTHER" id="PTHR12947">
    <property type="entry name" value="AMSH-LIKE PROTEASE"/>
    <property type="match status" value="1"/>
</dbReference>
<dbReference type="InterPro" id="IPR008936">
    <property type="entry name" value="Rho_GTPase_activation_prot"/>
</dbReference>
<feature type="coiled-coil region" evidence="9">
    <location>
        <begin position="18"/>
        <end position="47"/>
    </location>
</feature>
<dbReference type="InterPro" id="IPR037518">
    <property type="entry name" value="MPN"/>
</dbReference>
<protein>
    <submittedName>
        <fullName evidence="12">MPN domain-containing protein</fullName>
    </submittedName>
</protein>
<dbReference type="Gene3D" id="3.40.140.10">
    <property type="entry name" value="Cytidine Deaminase, domain 2"/>
    <property type="match status" value="1"/>
</dbReference>
<evidence type="ECO:0000313" key="12">
    <source>
        <dbReference type="WBParaSite" id="maker-uti_cns_0019048-snap-gene-0.2-mRNA-1"/>
    </source>
</evidence>
<keyword evidence="3" id="KW-0645">Protease</keyword>
<keyword evidence="9" id="KW-0175">Coiled coil</keyword>
<dbReference type="Gene3D" id="1.10.506.10">
    <property type="entry name" value="GTPase Activation - p120gap, domain 1"/>
    <property type="match status" value="1"/>
</dbReference>
<evidence type="ECO:0000256" key="6">
    <source>
        <dbReference type="ARBA" id="ARBA00022801"/>
    </source>
</evidence>
<name>A0A1I8IYU6_9PLAT</name>
<dbReference type="InterPro" id="IPR044098">
    <property type="entry name" value="STAMBP/STALP-like_MPN"/>
</dbReference>
<evidence type="ECO:0000256" key="9">
    <source>
        <dbReference type="SAM" id="Coils"/>
    </source>
</evidence>
<proteinExistence type="inferred from homology"/>
<dbReference type="WBParaSite" id="maker-uti_cns_0019048-snap-gene-0.2-mRNA-1">
    <property type="protein sequence ID" value="maker-uti_cns_0019048-snap-gene-0.2-mRNA-1"/>
    <property type="gene ID" value="maker-uti_cns_0019048-snap-gene-0.2"/>
</dbReference>
<dbReference type="GO" id="GO:0016020">
    <property type="term" value="C:membrane"/>
    <property type="evidence" value="ECO:0007669"/>
    <property type="project" value="TreeGrafter"/>
</dbReference>
<evidence type="ECO:0000256" key="3">
    <source>
        <dbReference type="ARBA" id="ARBA00022670"/>
    </source>
</evidence>
<dbReference type="SMART" id="SM00232">
    <property type="entry name" value="JAB_MPN"/>
    <property type="match status" value="1"/>
</dbReference>
<keyword evidence="7" id="KW-0862">Zinc</keyword>
<dbReference type="AlphaFoldDB" id="A0A1I8IYU6"/>
<dbReference type="CDD" id="cd08066">
    <property type="entry name" value="MPN_AMSH_like"/>
    <property type="match status" value="1"/>
</dbReference>
<reference evidence="12" key="1">
    <citation type="submission" date="2016-11" db="UniProtKB">
        <authorList>
            <consortium name="WormBaseParasite"/>
        </authorList>
    </citation>
    <scope>IDENTIFICATION</scope>
</reference>
<dbReference type="Pfam" id="PF01398">
    <property type="entry name" value="JAB"/>
    <property type="match status" value="1"/>
</dbReference>
<dbReference type="GO" id="GO:0061578">
    <property type="term" value="F:K63-linked deubiquitinase activity"/>
    <property type="evidence" value="ECO:0007669"/>
    <property type="project" value="InterPro"/>
</dbReference>
<comment type="similarity">
    <text evidence="2">Belongs to the peptidase M67C family.</text>
</comment>